<organism evidence="2 3">
    <name type="scientific">Erythrobacter ani</name>
    <dbReference type="NCBI Taxonomy" id="2827235"/>
    <lineage>
        <taxon>Bacteria</taxon>
        <taxon>Pseudomonadati</taxon>
        <taxon>Pseudomonadota</taxon>
        <taxon>Alphaproteobacteria</taxon>
        <taxon>Sphingomonadales</taxon>
        <taxon>Erythrobacteraceae</taxon>
        <taxon>Erythrobacter/Porphyrobacter group</taxon>
        <taxon>Erythrobacter</taxon>
    </lineage>
</organism>
<keyword evidence="1" id="KW-0732">Signal</keyword>
<evidence type="ECO:0000313" key="3">
    <source>
        <dbReference type="Proteomes" id="UP000699975"/>
    </source>
</evidence>
<feature type="chain" id="PRO_5047488122" evidence="1">
    <location>
        <begin position="22"/>
        <end position="212"/>
    </location>
</feature>
<accession>A0ABS6SJQ6</accession>
<proteinExistence type="predicted"/>
<feature type="signal peptide" evidence="1">
    <location>
        <begin position="1"/>
        <end position="21"/>
    </location>
</feature>
<evidence type="ECO:0000256" key="1">
    <source>
        <dbReference type="SAM" id="SignalP"/>
    </source>
</evidence>
<comment type="caution">
    <text evidence="2">The sequence shown here is derived from an EMBL/GenBank/DDBJ whole genome shotgun (WGS) entry which is preliminary data.</text>
</comment>
<reference evidence="2 3" key="1">
    <citation type="submission" date="2021-04" db="EMBL/GenBank/DDBJ databases">
        <authorList>
            <person name="Pira H."/>
            <person name="Risdian C."/>
            <person name="Wink J."/>
        </authorList>
    </citation>
    <scope>NUCLEOTIDE SEQUENCE [LARGE SCALE GENOMIC DNA]</scope>
    <source>
        <strain evidence="2 3">WH131</strain>
    </source>
</reference>
<keyword evidence="3" id="KW-1185">Reference proteome</keyword>
<dbReference type="EMBL" id="JAGSPB010000001">
    <property type="protein sequence ID" value="MBV7265197.1"/>
    <property type="molecule type" value="Genomic_DNA"/>
</dbReference>
<evidence type="ECO:0000313" key="2">
    <source>
        <dbReference type="EMBL" id="MBV7265197.1"/>
    </source>
</evidence>
<name>A0ABS6SJQ6_9SPHN</name>
<gene>
    <name evidence="2" type="ORF">KCG45_03335</name>
</gene>
<dbReference type="Proteomes" id="UP000699975">
    <property type="component" value="Unassembled WGS sequence"/>
</dbReference>
<sequence>MGKLTCGIALGAFISASPSMAEERLPPGIWTNTEDSYFAEEEGREKPDGWGFEVRGDGTWRVITAFGQAQSEWRTMPINGLARGADGDGNVIWTIKGSELRKARPFTCWVSVKKFAAKPDGSADWTFANDLPMFDQGGRVLVPGSGEAPDVTIRMRNVTWAKGSRNRPSLVLYVHKDDPDRAESYSWASPDASLVGINLRWMQGSCRRMEEE</sequence>
<protein>
    <submittedName>
        <fullName evidence="2">Uncharacterized protein</fullName>
    </submittedName>
</protein>
<dbReference type="RefSeq" id="WP_218315686.1">
    <property type="nucleotide sequence ID" value="NZ_JAGSPB010000001.1"/>
</dbReference>